<organism evidence="3 5">
    <name type="scientific">Vanilla planifolia</name>
    <name type="common">Vanilla</name>
    <dbReference type="NCBI Taxonomy" id="51239"/>
    <lineage>
        <taxon>Eukaryota</taxon>
        <taxon>Viridiplantae</taxon>
        <taxon>Streptophyta</taxon>
        <taxon>Embryophyta</taxon>
        <taxon>Tracheophyta</taxon>
        <taxon>Spermatophyta</taxon>
        <taxon>Magnoliopsida</taxon>
        <taxon>Liliopsida</taxon>
        <taxon>Asparagales</taxon>
        <taxon>Orchidaceae</taxon>
        <taxon>Vanilloideae</taxon>
        <taxon>Vanilleae</taxon>
        <taxon>Vanilla</taxon>
    </lineage>
</organism>
<comment type="caution">
    <text evidence="3">The sequence shown here is derived from an EMBL/GenBank/DDBJ whole genome shotgun (WGS) entry which is preliminary data.</text>
</comment>
<dbReference type="EMBL" id="JADCNM010000003">
    <property type="protein sequence ID" value="KAG0489845.1"/>
    <property type="molecule type" value="Genomic_DNA"/>
</dbReference>
<dbReference type="Proteomes" id="UP000639772">
    <property type="component" value="Chromosome 3"/>
</dbReference>
<name>A0A835RCP5_VANPL</name>
<proteinExistence type="predicted"/>
<feature type="region of interest" description="Disordered" evidence="1">
    <location>
        <begin position="153"/>
        <end position="222"/>
    </location>
</feature>
<dbReference type="EMBL" id="JADCNL010000003">
    <property type="protein sequence ID" value="KAG0488170.1"/>
    <property type="molecule type" value="Genomic_DNA"/>
</dbReference>
<evidence type="ECO:0000313" key="4">
    <source>
        <dbReference type="Proteomes" id="UP000636800"/>
    </source>
</evidence>
<reference evidence="4 5" key="1">
    <citation type="journal article" date="2020" name="Nat. Food">
        <title>A phased Vanilla planifolia genome enables genetic improvement of flavour and production.</title>
        <authorList>
            <person name="Hasing T."/>
            <person name="Tang H."/>
            <person name="Brym M."/>
            <person name="Khazi F."/>
            <person name="Huang T."/>
            <person name="Chambers A.H."/>
        </authorList>
    </citation>
    <scope>NUCLEOTIDE SEQUENCE [LARGE SCALE GENOMIC DNA]</scope>
    <source>
        <tissue evidence="3">Leaf</tissue>
    </source>
</reference>
<feature type="compositionally biased region" description="Polar residues" evidence="1">
    <location>
        <begin position="154"/>
        <end position="166"/>
    </location>
</feature>
<dbReference type="Proteomes" id="UP000636800">
    <property type="component" value="Chromosome 3"/>
</dbReference>
<sequence>MLLVLNFRQTCLYEGTNGGSFAPSQQEAPHFSDPNGDSVDIVVTILVLGFLRNSSGNYEGISRPSAVGVPSQPRNERQVLSLSLRVSFHVDFSGWWFQEVDPCEDVTDEDIRMAIQNATDESPRSLANELHDITNIYGSAWMRELGPIAEADRLNSSGSSTGTNLANAHLPSQIGSSETPVSDSQENLFDDMLREPDDVAPQRGKGSGNAAGPATGIQDSGRASWRQTQKGFSMEADPTAYQGSMACLLPSTQLPNDFECLYKHLKNLRSKRSGPFRAAFASCPVRRRTGLIYPAVEA</sequence>
<evidence type="ECO:0000313" key="3">
    <source>
        <dbReference type="EMBL" id="KAG0489845.1"/>
    </source>
</evidence>
<evidence type="ECO:0000313" key="5">
    <source>
        <dbReference type="Proteomes" id="UP000639772"/>
    </source>
</evidence>
<feature type="compositionally biased region" description="Polar residues" evidence="1">
    <location>
        <begin position="173"/>
        <end position="187"/>
    </location>
</feature>
<keyword evidence="4" id="KW-1185">Reference proteome</keyword>
<evidence type="ECO:0000256" key="1">
    <source>
        <dbReference type="SAM" id="MobiDB-lite"/>
    </source>
</evidence>
<protein>
    <submittedName>
        <fullName evidence="3">Uncharacterized protein</fullName>
    </submittedName>
</protein>
<accession>A0A835RCP5</accession>
<gene>
    <name evidence="3" type="ORF">HPP92_006708</name>
    <name evidence="2" type="ORF">HPP92_006981</name>
</gene>
<evidence type="ECO:0000313" key="2">
    <source>
        <dbReference type="EMBL" id="KAG0488170.1"/>
    </source>
</evidence>
<dbReference type="AlphaFoldDB" id="A0A835RCP5"/>